<comment type="caution">
    <text evidence="2">The sequence shown here is derived from an EMBL/GenBank/DDBJ whole genome shotgun (WGS) entry which is preliminary data.</text>
</comment>
<organism evidence="2 3">
    <name type="scientific">Nocardia bovistercoris</name>
    <dbReference type="NCBI Taxonomy" id="2785916"/>
    <lineage>
        <taxon>Bacteria</taxon>
        <taxon>Bacillati</taxon>
        <taxon>Actinomycetota</taxon>
        <taxon>Actinomycetes</taxon>
        <taxon>Mycobacteriales</taxon>
        <taxon>Nocardiaceae</taxon>
        <taxon>Nocardia</taxon>
    </lineage>
</organism>
<evidence type="ECO:0000313" key="2">
    <source>
        <dbReference type="EMBL" id="MBH0779854.1"/>
    </source>
</evidence>
<dbReference type="AlphaFoldDB" id="A0A931N5H6"/>
<dbReference type="EMBL" id="JADMLG010000012">
    <property type="protein sequence ID" value="MBH0779854.1"/>
    <property type="molecule type" value="Genomic_DNA"/>
</dbReference>
<keyword evidence="1" id="KW-0472">Membrane</keyword>
<dbReference type="RefSeq" id="WP_196152159.1">
    <property type="nucleotide sequence ID" value="NZ_JADMLG010000012.1"/>
</dbReference>
<gene>
    <name evidence="2" type="ORF">IT779_26630</name>
</gene>
<keyword evidence="1" id="KW-1133">Transmembrane helix</keyword>
<proteinExistence type="predicted"/>
<accession>A0A931N5H6</accession>
<sequence>MGDDVGKSWNDDGAFRRAGMYVLGVIAVAGVVAVVAYSWADRRESCAGAEVVLCDNPSALVVVLVPALVLLGGGIGAFVRTYLVWRDGGSWPVWQGAGWFLFVLMVVYLSIGGGVGAS</sequence>
<protein>
    <submittedName>
        <fullName evidence="2">Uncharacterized protein</fullName>
    </submittedName>
</protein>
<evidence type="ECO:0000313" key="3">
    <source>
        <dbReference type="Proteomes" id="UP000655751"/>
    </source>
</evidence>
<feature type="transmembrane region" description="Helical" evidence="1">
    <location>
        <begin position="60"/>
        <end position="85"/>
    </location>
</feature>
<keyword evidence="1" id="KW-0812">Transmembrane</keyword>
<feature type="transmembrane region" description="Helical" evidence="1">
    <location>
        <begin position="20"/>
        <end position="40"/>
    </location>
</feature>
<dbReference type="Proteomes" id="UP000655751">
    <property type="component" value="Unassembled WGS sequence"/>
</dbReference>
<feature type="transmembrane region" description="Helical" evidence="1">
    <location>
        <begin position="97"/>
        <end position="117"/>
    </location>
</feature>
<evidence type="ECO:0000256" key="1">
    <source>
        <dbReference type="SAM" id="Phobius"/>
    </source>
</evidence>
<keyword evidence="3" id="KW-1185">Reference proteome</keyword>
<name>A0A931N5H6_9NOCA</name>
<reference evidence="2" key="1">
    <citation type="submission" date="2020-11" db="EMBL/GenBank/DDBJ databases">
        <title>Nocardia NEAU-351.nov., a novel actinomycete isolated from the cow dung.</title>
        <authorList>
            <person name="Zhang X."/>
        </authorList>
    </citation>
    <scope>NUCLEOTIDE SEQUENCE</scope>
    <source>
        <strain evidence="2">NEAU-351</strain>
    </source>
</reference>